<organism evidence="1 2">
    <name type="scientific">Kwoniella shivajii</name>
    <dbReference type="NCBI Taxonomy" id="564305"/>
    <lineage>
        <taxon>Eukaryota</taxon>
        <taxon>Fungi</taxon>
        <taxon>Dikarya</taxon>
        <taxon>Basidiomycota</taxon>
        <taxon>Agaricomycotina</taxon>
        <taxon>Tremellomycetes</taxon>
        <taxon>Tremellales</taxon>
        <taxon>Cryptococcaceae</taxon>
        <taxon>Kwoniella</taxon>
    </lineage>
</organism>
<protein>
    <recommendedName>
        <fullName evidence="3">AB hydrolase-1 domain-containing protein</fullName>
    </recommendedName>
</protein>
<dbReference type="InterPro" id="IPR029058">
    <property type="entry name" value="AB_hydrolase_fold"/>
</dbReference>
<dbReference type="EMBL" id="CP141891">
    <property type="protein sequence ID" value="WRT70952.1"/>
    <property type="molecule type" value="Genomic_DNA"/>
</dbReference>
<evidence type="ECO:0000313" key="2">
    <source>
        <dbReference type="Proteomes" id="UP001329825"/>
    </source>
</evidence>
<accession>A0ABZ1DBH2</accession>
<dbReference type="GeneID" id="87960081"/>
<keyword evidence="2" id="KW-1185">Reference proteome</keyword>
<gene>
    <name evidence="1" type="ORF">IL334_007951</name>
</gene>
<dbReference type="SUPFAM" id="SSF53474">
    <property type="entry name" value="alpha/beta-Hydrolases"/>
    <property type="match status" value="1"/>
</dbReference>
<sequence>MALSHHEYDSVTDALSDYHLILPDLHCDALDTTRGIDPFDISRAADLIPHLIRTKARNHHAHGVSLGAHAAIATAAKYGDVTRSIFISGYNSFQPPTWAKSVIPYLAHGVVKLEGVAGGSAAPTLKPVKQVDDVIFEQRTSGEAFNKGHIMERLFATAVLRWIEERPLPDGFEEC</sequence>
<dbReference type="RefSeq" id="XP_062795691.1">
    <property type="nucleotide sequence ID" value="XM_062939640.1"/>
</dbReference>
<evidence type="ECO:0000313" key="1">
    <source>
        <dbReference type="EMBL" id="WRT70952.1"/>
    </source>
</evidence>
<dbReference type="Proteomes" id="UP001329825">
    <property type="component" value="Chromosome 11"/>
</dbReference>
<proteinExistence type="predicted"/>
<dbReference type="Gene3D" id="3.40.50.1820">
    <property type="entry name" value="alpha/beta hydrolase"/>
    <property type="match status" value="1"/>
</dbReference>
<name>A0ABZ1DBH2_9TREE</name>
<evidence type="ECO:0008006" key="3">
    <source>
        <dbReference type="Google" id="ProtNLM"/>
    </source>
</evidence>
<reference evidence="1 2" key="1">
    <citation type="submission" date="2024-01" db="EMBL/GenBank/DDBJ databases">
        <title>Comparative genomics of Cryptococcus and Kwoniella reveals pathogenesis evolution and contrasting modes of karyotype evolution via chromosome fusion or intercentromeric recombination.</title>
        <authorList>
            <person name="Coelho M.A."/>
            <person name="David-Palma M."/>
            <person name="Shea T."/>
            <person name="Bowers K."/>
            <person name="McGinley-Smith S."/>
            <person name="Mohammad A.W."/>
            <person name="Gnirke A."/>
            <person name="Yurkov A.M."/>
            <person name="Nowrousian M."/>
            <person name="Sun S."/>
            <person name="Cuomo C.A."/>
            <person name="Heitman J."/>
        </authorList>
    </citation>
    <scope>NUCLEOTIDE SEQUENCE [LARGE SCALE GENOMIC DNA]</scope>
    <source>
        <strain evidence="1">CBS 11374</strain>
    </source>
</reference>